<dbReference type="Proteomes" id="UP001408789">
    <property type="component" value="Unassembled WGS sequence"/>
</dbReference>
<evidence type="ECO:0000313" key="4">
    <source>
        <dbReference type="Proteomes" id="UP001408789"/>
    </source>
</evidence>
<feature type="compositionally biased region" description="Acidic residues" evidence="1">
    <location>
        <begin position="210"/>
        <end position="220"/>
    </location>
</feature>
<feature type="region of interest" description="Disordered" evidence="1">
    <location>
        <begin position="206"/>
        <end position="225"/>
    </location>
</feature>
<evidence type="ECO:0000313" key="3">
    <source>
        <dbReference type="EMBL" id="KAK9072931.1"/>
    </source>
</evidence>
<dbReference type="PANTHER" id="PTHR31672:SF13">
    <property type="entry name" value="F-BOX PROTEIN CPR30-LIKE"/>
    <property type="match status" value="1"/>
</dbReference>
<evidence type="ECO:0000259" key="2">
    <source>
        <dbReference type="PROSITE" id="PS50181"/>
    </source>
</evidence>
<dbReference type="Pfam" id="PF08268">
    <property type="entry name" value="FBA_3"/>
    <property type="match status" value="1"/>
</dbReference>
<gene>
    <name evidence="3" type="ORF">SSX86_009367</name>
</gene>
<organism evidence="3 4">
    <name type="scientific">Deinandra increscens subsp. villosa</name>
    <dbReference type="NCBI Taxonomy" id="3103831"/>
    <lineage>
        <taxon>Eukaryota</taxon>
        <taxon>Viridiplantae</taxon>
        <taxon>Streptophyta</taxon>
        <taxon>Embryophyta</taxon>
        <taxon>Tracheophyta</taxon>
        <taxon>Spermatophyta</taxon>
        <taxon>Magnoliopsida</taxon>
        <taxon>eudicotyledons</taxon>
        <taxon>Gunneridae</taxon>
        <taxon>Pentapetalae</taxon>
        <taxon>asterids</taxon>
        <taxon>campanulids</taxon>
        <taxon>Asterales</taxon>
        <taxon>Asteraceae</taxon>
        <taxon>Asteroideae</taxon>
        <taxon>Heliantheae alliance</taxon>
        <taxon>Madieae</taxon>
        <taxon>Madiinae</taxon>
        <taxon>Deinandra</taxon>
    </lineage>
</organism>
<proteinExistence type="predicted"/>
<dbReference type="InterPro" id="IPR036047">
    <property type="entry name" value="F-box-like_dom_sf"/>
</dbReference>
<comment type="caution">
    <text evidence="3">The sequence shown here is derived from an EMBL/GenBank/DDBJ whole genome shotgun (WGS) entry which is preliminary data.</text>
</comment>
<reference evidence="3 4" key="1">
    <citation type="submission" date="2024-04" db="EMBL/GenBank/DDBJ databases">
        <title>The reference genome of an endangered Asteraceae, Deinandra increscens subsp. villosa, native to the Central Coast of California.</title>
        <authorList>
            <person name="Guilliams M."/>
            <person name="Hasenstab-Lehman K."/>
            <person name="Meyer R."/>
            <person name="Mcevoy S."/>
        </authorList>
    </citation>
    <scope>NUCLEOTIDE SEQUENCE [LARGE SCALE GENOMIC DNA]</scope>
    <source>
        <tissue evidence="3">Leaf</tissue>
    </source>
</reference>
<dbReference type="SMART" id="SM00256">
    <property type="entry name" value="FBOX"/>
    <property type="match status" value="1"/>
</dbReference>
<keyword evidence="4" id="KW-1185">Reference proteome</keyword>
<dbReference type="PROSITE" id="PS50181">
    <property type="entry name" value="FBOX"/>
    <property type="match status" value="1"/>
</dbReference>
<dbReference type="PANTHER" id="PTHR31672">
    <property type="entry name" value="BNACNNG10540D PROTEIN"/>
    <property type="match status" value="1"/>
</dbReference>
<feature type="domain" description="F-box" evidence="2">
    <location>
        <begin position="5"/>
        <end position="51"/>
    </location>
</feature>
<dbReference type="Pfam" id="PF00646">
    <property type="entry name" value="F-box"/>
    <property type="match status" value="1"/>
</dbReference>
<dbReference type="EMBL" id="JBCNJP010000010">
    <property type="protein sequence ID" value="KAK9072931.1"/>
    <property type="molecule type" value="Genomic_DNA"/>
</dbReference>
<dbReference type="InterPro" id="IPR001810">
    <property type="entry name" value="F-box_dom"/>
</dbReference>
<dbReference type="InterPro" id="IPR013187">
    <property type="entry name" value="F-box-assoc_dom_typ3"/>
</dbReference>
<dbReference type="InterPro" id="IPR050796">
    <property type="entry name" value="SCF_F-box_component"/>
</dbReference>
<name>A0AAP0H5J9_9ASTR</name>
<sequence>MAADNRSLIELPKLNLECVLMRLPLPSLLACCCVSKSLLNLIKNDSNFARMYFAKSESQLMIHSPLHSKFHLIDLDADTSPAFAERVEINPSFNLPLHGFEVTHSCNGLVLLENCNMDDDIHRCMVCNPVTGEYTMLPESTTLSKNVTCAFFYCPVSSQFKIFRAFHRVSRPSPDSESILDPDPDQGPFMELDLSSDSGIFYSNTHTEDSDSDYDSDYDSDSNYSESDTMGEFLLGGSDSWESLENLPFSPLTIHSPCYLDNATHWLCCDRSVQDLIVFFNFETAEFGEIPGPAHMTKTHASLPDHVNLVLLDGFLSIFDNYTTLTKFFVWKMKEYGLKDSWIIEYMIDTTAWGVYGLYYSFKPAICRNNGEVVMVCGNGYIIFYNLVEKRGRIVFHPALELPCKAVAHTPSLMSLRDVIRGSNMVVQNVAPRFVQPEVSTHNYLELSATFSESETADQ</sequence>
<protein>
    <recommendedName>
        <fullName evidence="2">F-box domain-containing protein</fullName>
    </recommendedName>
</protein>
<dbReference type="AlphaFoldDB" id="A0AAP0H5J9"/>
<accession>A0AAP0H5J9</accession>
<dbReference type="SUPFAM" id="SSF81383">
    <property type="entry name" value="F-box domain"/>
    <property type="match status" value="1"/>
</dbReference>
<evidence type="ECO:0000256" key="1">
    <source>
        <dbReference type="SAM" id="MobiDB-lite"/>
    </source>
</evidence>